<dbReference type="SUPFAM" id="SSF50630">
    <property type="entry name" value="Acid proteases"/>
    <property type="match status" value="1"/>
</dbReference>
<dbReference type="AlphaFoldDB" id="A0A6A7XZT3"/>
<keyword evidence="4" id="KW-1185">Reference proteome</keyword>
<reference evidence="3 4" key="1">
    <citation type="submission" date="2019-09" db="EMBL/GenBank/DDBJ databases">
        <title>Segnochrobactrum spirostomi gen. nov., sp. nov., isolated from the ciliate Spirostomum cf. yagiui and description of a novel family, Segnochrobactraceae fam. nov. within the order Rhizobiales of the class Alphaproteobacteria.</title>
        <authorList>
            <person name="Akter S."/>
            <person name="Shazib S.U.A."/>
            <person name="Shin M.K."/>
        </authorList>
    </citation>
    <scope>NUCLEOTIDE SEQUENCE [LARGE SCALE GENOMIC DNA]</scope>
    <source>
        <strain evidence="3 4">Sp-1</strain>
    </source>
</reference>
<dbReference type="Gene3D" id="2.40.70.10">
    <property type="entry name" value="Acid Proteases"/>
    <property type="match status" value="1"/>
</dbReference>
<dbReference type="Proteomes" id="UP000332515">
    <property type="component" value="Unassembled WGS sequence"/>
</dbReference>
<gene>
    <name evidence="3" type="ORF">F0357_05960</name>
</gene>
<protein>
    <recommendedName>
        <fullName evidence="2">PE cleavage protein A C-terminal domain-containing protein</fullName>
    </recommendedName>
</protein>
<feature type="signal peptide" evidence="1">
    <location>
        <begin position="1"/>
        <end position="23"/>
    </location>
</feature>
<dbReference type="Pfam" id="PF20729">
    <property type="entry name" value="PE-PGRS_C"/>
    <property type="match status" value="1"/>
</dbReference>
<comment type="caution">
    <text evidence="3">The sequence shown here is derived from an EMBL/GenBank/DDBJ whole genome shotgun (WGS) entry which is preliminary data.</text>
</comment>
<evidence type="ECO:0000313" key="4">
    <source>
        <dbReference type="Proteomes" id="UP000332515"/>
    </source>
</evidence>
<dbReference type="InterPro" id="IPR021109">
    <property type="entry name" value="Peptidase_aspartic_dom_sf"/>
</dbReference>
<dbReference type="RefSeq" id="WP_153479507.1">
    <property type="nucleotide sequence ID" value="NZ_VWNA01000001.1"/>
</dbReference>
<accession>A0A6A7XZT3</accession>
<evidence type="ECO:0000256" key="1">
    <source>
        <dbReference type="SAM" id="SignalP"/>
    </source>
</evidence>
<proteinExistence type="predicted"/>
<organism evidence="3 4">
    <name type="scientific">Segnochrobactrum spirostomi</name>
    <dbReference type="NCBI Taxonomy" id="2608987"/>
    <lineage>
        <taxon>Bacteria</taxon>
        <taxon>Pseudomonadati</taxon>
        <taxon>Pseudomonadota</taxon>
        <taxon>Alphaproteobacteria</taxon>
        <taxon>Hyphomicrobiales</taxon>
        <taxon>Segnochrobactraceae</taxon>
        <taxon>Segnochrobactrum</taxon>
    </lineage>
</organism>
<feature type="chain" id="PRO_5025485322" description="PE cleavage protein A C-terminal domain-containing protein" evidence="1">
    <location>
        <begin position="24"/>
        <end position="328"/>
    </location>
</feature>
<sequence>MVLGRAFAALLGVMMLGAGAAQAQDSARIPLQDRPDGSGFANFVTVAVGGGAAHQVLLDTGSTGLRILASAVGPDVRLTNIPVTYSYTSGNVLHGVLGYAKVSFPGSNPAVATETEIAIQVVQSVGCKAEKPNCPGWRWGQAGVMGVGYLPVNAFNPLAQLGGNLGNGFIVVSDDLARPGLSPHLIVGLTAANTAGFRFAPFDREPDGRQPKGLKAWNTKSVQTCFSVDGGPEGCNGTVFDTGAASGSFEVPNRPVGRRVRPGSVVTTRVPQAGMTLSVVAGRSAWLNRYRYEPPHGVPLGFNAGGMVFRRYEIAFDAVQGRIGFKAP</sequence>
<dbReference type="EMBL" id="VWNA01000001">
    <property type="protein sequence ID" value="MQT12214.1"/>
    <property type="molecule type" value="Genomic_DNA"/>
</dbReference>
<evidence type="ECO:0000259" key="2">
    <source>
        <dbReference type="Pfam" id="PF20729"/>
    </source>
</evidence>
<keyword evidence="1" id="KW-0732">Signal</keyword>
<feature type="domain" description="PE cleavage protein A C-terminal" evidence="2">
    <location>
        <begin position="41"/>
        <end position="171"/>
    </location>
</feature>
<dbReference type="InterPro" id="IPR048054">
    <property type="entry name" value="PecA_C"/>
</dbReference>
<evidence type="ECO:0000313" key="3">
    <source>
        <dbReference type="EMBL" id="MQT12214.1"/>
    </source>
</evidence>
<name>A0A6A7XZT3_9HYPH</name>